<keyword evidence="3" id="KW-1185">Reference proteome</keyword>
<proteinExistence type="predicted"/>
<reference evidence="2 3" key="1">
    <citation type="journal article" date="2017" name="Genome Biol. Evol.">
        <title>Phytophthora megakarya and P. palmivora, closely related causal agents of cacao black pod rot, underwent increases in genome sizes and gene numbers by different mechanisms.</title>
        <authorList>
            <person name="Ali S.S."/>
            <person name="Shao J."/>
            <person name="Lary D.J."/>
            <person name="Kronmiller B."/>
            <person name="Shen D."/>
            <person name="Strem M.D."/>
            <person name="Amoako-Attah I."/>
            <person name="Akrofi A.Y."/>
            <person name="Begoude B.A."/>
            <person name="Ten Hoopen G.M."/>
            <person name="Coulibaly K."/>
            <person name="Kebe B.I."/>
            <person name="Melnick R.L."/>
            <person name="Guiltinan M.J."/>
            <person name="Tyler B.M."/>
            <person name="Meinhardt L.W."/>
            <person name="Bailey B.A."/>
        </authorList>
    </citation>
    <scope>NUCLEOTIDE SEQUENCE [LARGE SCALE GENOMIC DNA]</scope>
    <source>
        <strain evidence="3">sbr112.9</strain>
    </source>
</reference>
<protein>
    <submittedName>
        <fullName evidence="2">Uncharacterized protein</fullName>
    </submittedName>
</protein>
<gene>
    <name evidence="2" type="ORF">PHPALM_37550</name>
</gene>
<organism evidence="2 3">
    <name type="scientific">Phytophthora palmivora</name>
    <dbReference type="NCBI Taxonomy" id="4796"/>
    <lineage>
        <taxon>Eukaryota</taxon>
        <taxon>Sar</taxon>
        <taxon>Stramenopiles</taxon>
        <taxon>Oomycota</taxon>
        <taxon>Peronosporomycetes</taxon>
        <taxon>Peronosporales</taxon>
        <taxon>Peronosporaceae</taxon>
        <taxon>Phytophthora</taxon>
    </lineage>
</organism>
<dbReference type="EMBL" id="NCKW01020463">
    <property type="protein sequence ID" value="POM57881.1"/>
    <property type="molecule type" value="Genomic_DNA"/>
</dbReference>
<comment type="caution">
    <text evidence="2">The sequence shown here is derived from an EMBL/GenBank/DDBJ whole genome shotgun (WGS) entry which is preliminary data.</text>
</comment>
<evidence type="ECO:0000313" key="2">
    <source>
        <dbReference type="EMBL" id="POM57881.1"/>
    </source>
</evidence>
<name>A0A2P4WX71_9STRA</name>
<dbReference type="OrthoDB" id="10525781at2759"/>
<evidence type="ECO:0000256" key="1">
    <source>
        <dbReference type="SAM" id="MobiDB-lite"/>
    </source>
</evidence>
<dbReference type="Proteomes" id="UP000237271">
    <property type="component" value="Unassembled WGS sequence"/>
</dbReference>
<dbReference type="AlphaFoldDB" id="A0A2P4WX71"/>
<evidence type="ECO:0000313" key="3">
    <source>
        <dbReference type="Proteomes" id="UP000237271"/>
    </source>
</evidence>
<sequence>MPVPAAVAPFAMPPSKAEDTQESVRPSKSPKSVRFANTKDLETCRPQLASHYPTPCMARAVPQNGSTTRRYTIDEVELYFSEDRPEFPVGTQDYA</sequence>
<accession>A0A2P4WX71</accession>
<feature type="compositionally biased region" description="Low complexity" evidence="1">
    <location>
        <begin position="1"/>
        <end position="14"/>
    </location>
</feature>
<feature type="region of interest" description="Disordered" evidence="1">
    <location>
        <begin position="1"/>
        <end position="34"/>
    </location>
</feature>
<feature type="non-terminal residue" evidence="2">
    <location>
        <position position="95"/>
    </location>
</feature>